<dbReference type="Gene3D" id="3.30.200.20">
    <property type="entry name" value="Phosphorylase Kinase, domain 1"/>
    <property type="match status" value="1"/>
</dbReference>
<evidence type="ECO:0000259" key="7">
    <source>
        <dbReference type="PROSITE" id="PS50011"/>
    </source>
</evidence>
<keyword evidence="4 5" id="KW-0067">ATP-binding</keyword>
<dbReference type="AlphaFoldDB" id="A0A917AK84"/>
<evidence type="ECO:0000256" key="4">
    <source>
        <dbReference type="ARBA" id="ARBA00022840"/>
    </source>
</evidence>
<dbReference type="EMBL" id="BMKN01000002">
    <property type="protein sequence ID" value="GGE58733.1"/>
    <property type="molecule type" value="Genomic_DNA"/>
</dbReference>
<dbReference type="OrthoDB" id="9801841at2"/>
<keyword evidence="1" id="KW-0808">Transferase</keyword>
<reference evidence="8" key="1">
    <citation type="journal article" date="2014" name="Int. J. Syst. Evol. Microbiol.">
        <title>Complete genome sequence of Corynebacterium casei LMG S-19264T (=DSM 44701T), isolated from a smear-ripened cheese.</title>
        <authorList>
            <consortium name="US DOE Joint Genome Institute (JGI-PGF)"/>
            <person name="Walter F."/>
            <person name="Albersmeier A."/>
            <person name="Kalinowski J."/>
            <person name="Ruckert C."/>
        </authorList>
    </citation>
    <scope>NUCLEOTIDE SEQUENCE</scope>
    <source>
        <strain evidence="8">CGMCC 1.16012</strain>
    </source>
</reference>
<keyword evidence="2 5" id="KW-0547">Nucleotide-binding</keyword>
<evidence type="ECO:0000256" key="2">
    <source>
        <dbReference type="ARBA" id="ARBA00022741"/>
    </source>
</evidence>
<dbReference type="SUPFAM" id="SSF56112">
    <property type="entry name" value="Protein kinase-like (PK-like)"/>
    <property type="match status" value="1"/>
</dbReference>
<accession>A0A917AK84</accession>
<evidence type="ECO:0000256" key="3">
    <source>
        <dbReference type="ARBA" id="ARBA00022777"/>
    </source>
</evidence>
<dbReference type="Pfam" id="PF00069">
    <property type="entry name" value="Pkinase"/>
    <property type="match status" value="1"/>
</dbReference>
<comment type="caution">
    <text evidence="8">The sequence shown here is derived from an EMBL/GenBank/DDBJ whole genome shotgun (WGS) entry which is preliminary data.</text>
</comment>
<name>A0A917AK84_9RHOB</name>
<dbReference type="InterPro" id="IPR011009">
    <property type="entry name" value="Kinase-like_dom_sf"/>
</dbReference>
<dbReference type="InterPro" id="IPR000719">
    <property type="entry name" value="Prot_kinase_dom"/>
</dbReference>
<feature type="region of interest" description="Disordered" evidence="6">
    <location>
        <begin position="295"/>
        <end position="316"/>
    </location>
</feature>
<dbReference type="PROSITE" id="PS50011">
    <property type="entry name" value="PROTEIN_KINASE_DOM"/>
    <property type="match status" value="1"/>
</dbReference>
<dbReference type="Gene3D" id="1.10.510.10">
    <property type="entry name" value="Transferase(Phosphotransferase) domain 1"/>
    <property type="match status" value="1"/>
</dbReference>
<sequence>MTESLPGDTFQPGDLLNNTYRIEAILGRGGTSEVYRARSEISGRLVALKVLKAELSANDDYLVLLTREEDIRDIRHDAIVRYSENHRTPEGHVYLLMDYIEGPALDNKLKQGPMPIDDLLTICRRVCEGLQVAHAKNIVHRDLSPDNIILRGGDPAQAVIIDFGIAKDTNPGAETIVGNEFAGKYAYAAPEQLSGQTDARSDIYSLGALLLANFRGKKPDVGGNPMEVVQNKSQPLDTSGVPEPLKAIIDKMTDPNPATRAQSVDEVLNMLDGGVVMAAVDDLLDDATVIAATTVKPSAPAESPKQSQPKPVSKEKKSSGGLIAALAVLVIAGAGAGAYFGGFIGGPKLPVADPYLLLAERPVSGSASVSGNAPTEEIEAAISAPIEALQGDINLTLATGEIAETWGQDVVTVLNAIAPADEWKVVVEGNAANVQAVVNDRDLHASIKGTFAGGLPGALQGTANIILGPLLVTPQMVSPVLAQHADCGPLSLPGLPSVGYGLDDTITVTGRLADTVTRTALFDSLRAIAGDRSIKIDTEILNPTLCLIESFLPNAPDSAIDIEFRFGDTLDPNASGRFFVGENPVIDVMVPPSVQDGFLSVSVLDVSGNVFHLLPNLNRTDNSVAGLRGDNTGPLPVRVAYAISEVDSAAKLAFRVDDSTLGKSKIIVLHSDKPLFDGLRPTTESASGYAEALREENANGNSTILSLDSKILVTAKP</sequence>
<evidence type="ECO:0000256" key="1">
    <source>
        <dbReference type="ARBA" id="ARBA00022679"/>
    </source>
</evidence>
<dbReference type="PROSITE" id="PS00109">
    <property type="entry name" value="PROTEIN_KINASE_TYR"/>
    <property type="match status" value="1"/>
</dbReference>
<evidence type="ECO:0000256" key="5">
    <source>
        <dbReference type="PROSITE-ProRule" id="PRU10141"/>
    </source>
</evidence>
<dbReference type="PANTHER" id="PTHR43289:SF34">
    <property type="entry name" value="SERINE_THREONINE-PROTEIN KINASE YBDM-RELATED"/>
    <property type="match status" value="1"/>
</dbReference>
<reference evidence="8" key="2">
    <citation type="submission" date="2020-09" db="EMBL/GenBank/DDBJ databases">
        <authorList>
            <person name="Sun Q."/>
            <person name="Zhou Y."/>
        </authorList>
    </citation>
    <scope>NUCLEOTIDE SEQUENCE</scope>
    <source>
        <strain evidence="8">CGMCC 1.16012</strain>
    </source>
</reference>
<dbReference type="RefSeq" id="WP_095594660.1">
    <property type="nucleotide sequence ID" value="NZ_BMKN01000002.1"/>
</dbReference>
<dbReference type="InterPro" id="IPR017441">
    <property type="entry name" value="Protein_kinase_ATP_BS"/>
</dbReference>
<feature type="domain" description="Protein kinase" evidence="7">
    <location>
        <begin position="20"/>
        <end position="284"/>
    </location>
</feature>
<evidence type="ECO:0000313" key="9">
    <source>
        <dbReference type="Proteomes" id="UP000606730"/>
    </source>
</evidence>
<dbReference type="GO" id="GO:0005524">
    <property type="term" value="F:ATP binding"/>
    <property type="evidence" value="ECO:0007669"/>
    <property type="project" value="UniProtKB-UniRule"/>
</dbReference>
<keyword evidence="3 8" id="KW-0418">Kinase</keyword>
<keyword evidence="8" id="KW-0723">Serine/threonine-protein kinase</keyword>
<protein>
    <submittedName>
        <fullName evidence="8">Serine/threonine protein kinase</fullName>
    </submittedName>
</protein>
<evidence type="ECO:0000256" key="6">
    <source>
        <dbReference type="SAM" id="MobiDB-lite"/>
    </source>
</evidence>
<dbReference type="Proteomes" id="UP000606730">
    <property type="component" value="Unassembled WGS sequence"/>
</dbReference>
<feature type="binding site" evidence="5">
    <location>
        <position position="49"/>
    </location>
    <ligand>
        <name>ATP</name>
        <dbReference type="ChEBI" id="CHEBI:30616"/>
    </ligand>
</feature>
<gene>
    <name evidence="8" type="ORF">GCM10011517_27980</name>
</gene>
<dbReference type="PROSITE" id="PS00107">
    <property type="entry name" value="PROTEIN_KINASE_ATP"/>
    <property type="match status" value="1"/>
</dbReference>
<dbReference type="InterPro" id="IPR008266">
    <property type="entry name" value="Tyr_kinase_AS"/>
</dbReference>
<dbReference type="GO" id="GO:0004674">
    <property type="term" value="F:protein serine/threonine kinase activity"/>
    <property type="evidence" value="ECO:0007669"/>
    <property type="project" value="UniProtKB-KW"/>
</dbReference>
<keyword evidence="9" id="KW-1185">Reference proteome</keyword>
<dbReference type="CDD" id="cd14014">
    <property type="entry name" value="STKc_PknB_like"/>
    <property type="match status" value="1"/>
</dbReference>
<dbReference type="PANTHER" id="PTHR43289">
    <property type="entry name" value="MITOGEN-ACTIVATED PROTEIN KINASE KINASE KINASE 20-RELATED"/>
    <property type="match status" value="1"/>
</dbReference>
<evidence type="ECO:0000313" key="8">
    <source>
        <dbReference type="EMBL" id="GGE58733.1"/>
    </source>
</evidence>
<organism evidence="8 9">
    <name type="scientific">Actibacterium pelagium</name>
    <dbReference type="NCBI Taxonomy" id="2029103"/>
    <lineage>
        <taxon>Bacteria</taxon>
        <taxon>Pseudomonadati</taxon>
        <taxon>Pseudomonadota</taxon>
        <taxon>Alphaproteobacteria</taxon>
        <taxon>Rhodobacterales</taxon>
        <taxon>Roseobacteraceae</taxon>
        <taxon>Actibacterium</taxon>
    </lineage>
</organism>
<proteinExistence type="predicted"/>